<evidence type="ECO:0000256" key="6">
    <source>
        <dbReference type="ARBA" id="ARBA00022763"/>
    </source>
</evidence>
<keyword evidence="7" id="KW-0067">ATP-binding</keyword>
<feature type="domain" description="Rad50/SbcC-type AAA" evidence="13">
    <location>
        <begin position="41"/>
        <end position="81"/>
    </location>
</feature>
<evidence type="ECO:0000256" key="7">
    <source>
        <dbReference type="ARBA" id="ARBA00022840"/>
    </source>
</evidence>
<dbReference type="GO" id="GO:0035861">
    <property type="term" value="C:site of double-strand break"/>
    <property type="evidence" value="ECO:0007669"/>
    <property type="project" value="TreeGrafter"/>
</dbReference>
<dbReference type="ExpressionAtlas" id="A0A6I8VWK1">
    <property type="expression patterns" value="baseline"/>
</dbReference>
<keyword evidence="5" id="KW-0547">Nucleotide-binding</keyword>
<dbReference type="Gene3D" id="3.40.50.300">
    <property type="entry name" value="P-loop containing nucleotide triphosphate hydrolases"/>
    <property type="match status" value="1"/>
</dbReference>
<keyword evidence="10" id="KW-0234">DNA repair</keyword>
<evidence type="ECO:0000256" key="8">
    <source>
        <dbReference type="ARBA" id="ARBA00023054"/>
    </source>
</evidence>
<dbReference type="SUPFAM" id="SSF52540">
    <property type="entry name" value="P-loop containing nucleoside triphosphate hydrolases"/>
    <property type="match status" value="1"/>
</dbReference>
<keyword evidence="9" id="KW-0233">DNA recombination</keyword>
<dbReference type="GO" id="GO:0003684">
    <property type="term" value="F:damaged DNA binding"/>
    <property type="evidence" value="ECO:0007669"/>
    <property type="project" value="TreeGrafter"/>
</dbReference>
<dbReference type="RefSeq" id="XP_033235328.1">
    <property type="nucleotide sequence ID" value="XM_033379437.1"/>
</dbReference>
<keyword evidence="8" id="KW-0175">Coiled coil</keyword>
<evidence type="ECO:0000256" key="10">
    <source>
        <dbReference type="ARBA" id="ARBA00023204"/>
    </source>
</evidence>
<evidence type="ECO:0000256" key="2">
    <source>
        <dbReference type="ARBA" id="ARBA00004286"/>
    </source>
</evidence>
<feature type="region of interest" description="Disordered" evidence="12">
    <location>
        <begin position="1"/>
        <end position="21"/>
    </location>
</feature>
<keyword evidence="11" id="KW-0539">Nucleus</keyword>
<dbReference type="Pfam" id="PF13476">
    <property type="entry name" value="AAA_23"/>
    <property type="match status" value="1"/>
</dbReference>
<proteinExistence type="inferred from homology"/>
<evidence type="ECO:0000259" key="13">
    <source>
        <dbReference type="Pfam" id="PF13476"/>
    </source>
</evidence>
<evidence type="ECO:0000256" key="12">
    <source>
        <dbReference type="SAM" id="MobiDB-lite"/>
    </source>
</evidence>
<dbReference type="GO" id="GO:0000724">
    <property type="term" value="P:double-strand break repair via homologous recombination"/>
    <property type="evidence" value="ECO:0007669"/>
    <property type="project" value="TreeGrafter"/>
</dbReference>
<organism evidence="14 15">
    <name type="scientific">Drosophila pseudoobscura pseudoobscura</name>
    <name type="common">Fruit fly</name>
    <dbReference type="NCBI Taxonomy" id="46245"/>
    <lineage>
        <taxon>Eukaryota</taxon>
        <taxon>Metazoa</taxon>
        <taxon>Ecdysozoa</taxon>
        <taxon>Arthropoda</taxon>
        <taxon>Hexapoda</taxon>
        <taxon>Insecta</taxon>
        <taxon>Pterygota</taxon>
        <taxon>Neoptera</taxon>
        <taxon>Endopterygota</taxon>
        <taxon>Diptera</taxon>
        <taxon>Brachycera</taxon>
        <taxon>Muscomorpha</taxon>
        <taxon>Ephydroidea</taxon>
        <taxon>Drosophilidae</taxon>
        <taxon>Drosophila</taxon>
        <taxon>Sophophora</taxon>
    </lineage>
</organism>
<accession>A0A6I8VWK1</accession>
<dbReference type="InterPro" id="IPR038729">
    <property type="entry name" value="Rad50/SbcC_AAA"/>
</dbReference>
<dbReference type="AlphaFoldDB" id="A0A6I8VWK1"/>
<dbReference type="InParanoid" id="A0A6I8VWK1"/>
<protein>
    <submittedName>
        <fullName evidence="15">Structural maintenance of chromosomes protein 6-like</fullName>
    </submittedName>
</protein>
<dbReference type="GO" id="GO:0005524">
    <property type="term" value="F:ATP binding"/>
    <property type="evidence" value="ECO:0007669"/>
    <property type="project" value="UniProtKB-KW"/>
</dbReference>
<evidence type="ECO:0000313" key="14">
    <source>
        <dbReference type="Proteomes" id="UP000001819"/>
    </source>
</evidence>
<dbReference type="PANTHER" id="PTHR19306">
    <property type="entry name" value="STRUCTURAL MAINTENANCE OF CHROMOSOMES 5,6 SMC5, SMC6"/>
    <property type="match status" value="1"/>
</dbReference>
<comment type="subcellular location">
    <subcellularLocation>
        <location evidence="2">Chromosome</location>
    </subcellularLocation>
    <subcellularLocation>
        <location evidence="1">Nucleus</location>
    </subcellularLocation>
</comment>
<name>A0A6I8VWK1_DROPS</name>
<keyword evidence="14" id="KW-1185">Reference proteome</keyword>
<evidence type="ECO:0000256" key="3">
    <source>
        <dbReference type="ARBA" id="ARBA00006793"/>
    </source>
</evidence>
<reference evidence="15" key="1">
    <citation type="submission" date="2025-08" db="UniProtKB">
        <authorList>
            <consortium name="RefSeq"/>
        </authorList>
    </citation>
    <scope>IDENTIFICATION</scope>
    <source>
        <strain evidence="15">MV-25-SWS-2005</strain>
        <tissue evidence="15">Whole body</tissue>
    </source>
</reference>
<dbReference type="GO" id="GO:0005634">
    <property type="term" value="C:nucleus"/>
    <property type="evidence" value="ECO:0007669"/>
    <property type="project" value="UniProtKB-SubCell"/>
</dbReference>
<dbReference type="KEGG" id="dpo:6902976"/>
<comment type="similarity">
    <text evidence="3">Belongs to the SMC family. SMC6 subfamily.</text>
</comment>
<evidence type="ECO:0000256" key="5">
    <source>
        <dbReference type="ARBA" id="ARBA00022741"/>
    </source>
</evidence>
<evidence type="ECO:0000256" key="11">
    <source>
        <dbReference type="ARBA" id="ARBA00023242"/>
    </source>
</evidence>
<dbReference type="Proteomes" id="UP000001819">
    <property type="component" value="Chromosome 4"/>
</dbReference>
<evidence type="ECO:0000256" key="9">
    <source>
        <dbReference type="ARBA" id="ARBA00023172"/>
    </source>
</evidence>
<dbReference type="PANTHER" id="PTHR19306:SF6">
    <property type="entry name" value="STRUCTURAL MAINTENANCE OF CHROMOSOMES PROTEIN 6"/>
    <property type="match status" value="1"/>
</dbReference>
<evidence type="ECO:0000256" key="1">
    <source>
        <dbReference type="ARBA" id="ARBA00004123"/>
    </source>
</evidence>
<dbReference type="GO" id="GO:0003697">
    <property type="term" value="F:single-stranded DNA binding"/>
    <property type="evidence" value="ECO:0007669"/>
    <property type="project" value="TreeGrafter"/>
</dbReference>
<gene>
    <name evidence="15" type="primary">LOC6902976</name>
</gene>
<dbReference type="GO" id="GO:0030915">
    <property type="term" value="C:Smc5-Smc6 complex"/>
    <property type="evidence" value="ECO:0007669"/>
    <property type="project" value="TreeGrafter"/>
</dbReference>
<dbReference type="GO" id="GO:0016887">
    <property type="term" value="F:ATP hydrolysis activity"/>
    <property type="evidence" value="ECO:0007669"/>
    <property type="project" value="InterPro"/>
</dbReference>
<evidence type="ECO:0000256" key="4">
    <source>
        <dbReference type="ARBA" id="ARBA00022454"/>
    </source>
</evidence>
<keyword evidence="4" id="KW-0158">Chromosome</keyword>
<sequence>METVEQDMENNTQRSSSSSNLSLFYEPELPSDFNRCGKVISIHVDNFMCHENFTVEFGPNTNFLVGKNGSGKSATITALTVPLAVRPAYRSSSKTAKGQPISK</sequence>
<keyword evidence="6" id="KW-0227">DNA damage</keyword>
<evidence type="ECO:0000313" key="15">
    <source>
        <dbReference type="RefSeq" id="XP_033235328.1"/>
    </source>
</evidence>
<dbReference type="InterPro" id="IPR027417">
    <property type="entry name" value="P-loop_NTPase"/>
</dbReference>